<keyword evidence="6 13" id="KW-0812">Transmembrane</keyword>
<keyword evidence="7" id="KW-0547">Nucleotide-binding</keyword>
<dbReference type="PANTHER" id="PTHR45339:SF1">
    <property type="entry name" value="HYBRID SIGNAL TRANSDUCTION HISTIDINE KINASE J"/>
    <property type="match status" value="1"/>
</dbReference>
<dbReference type="InterPro" id="IPR005467">
    <property type="entry name" value="His_kinase_dom"/>
</dbReference>
<dbReference type="Proteomes" id="UP000184290">
    <property type="component" value="Unassembled WGS sequence"/>
</dbReference>
<dbReference type="Gene3D" id="1.10.287.130">
    <property type="match status" value="1"/>
</dbReference>
<dbReference type="CDD" id="cd00082">
    <property type="entry name" value="HisKA"/>
    <property type="match status" value="1"/>
</dbReference>
<dbReference type="Gene3D" id="1.20.120.160">
    <property type="entry name" value="HPT domain"/>
    <property type="match status" value="1"/>
</dbReference>
<dbReference type="SMART" id="SM00388">
    <property type="entry name" value="HisKA"/>
    <property type="match status" value="1"/>
</dbReference>
<dbReference type="GO" id="GO:0016301">
    <property type="term" value="F:kinase activity"/>
    <property type="evidence" value="ECO:0007669"/>
    <property type="project" value="UniProtKB-KW"/>
</dbReference>
<evidence type="ECO:0000256" key="10">
    <source>
        <dbReference type="ARBA" id="ARBA00023012"/>
    </source>
</evidence>
<dbReference type="InterPro" id="IPR008207">
    <property type="entry name" value="Sig_transdc_His_kin_Hpt_dom"/>
</dbReference>
<evidence type="ECO:0000256" key="4">
    <source>
        <dbReference type="ARBA" id="ARBA00022475"/>
    </source>
</evidence>
<keyword evidence="11 13" id="KW-0472">Membrane</keyword>
<dbReference type="InterPro" id="IPR003661">
    <property type="entry name" value="HisK_dim/P_dom"/>
</dbReference>
<dbReference type="SUPFAM" id="SSF47226">
    <property type="entry name" value="Histidine-containing phosphotransfer domain, HPT domain"/>
    <property type="match status" value="1"/>
</dbReference>
<keyword evidence="16" id="KW-0418">Kinase</keyword>
<dbReference type="SUPFAM" id="SSF52172">
    <property type="entry name" value="CheY-like"/>
    <property type="match status" value="1"/>
</dbReference>
<keyword evidence="9 13" id="KW-1133">Transmembrane helix</keyword>
<dbReference type="EMBL" id="FQZC01000001">
    <property type="protein sequence ID" value="SHI70921.1"/>
    <property type="molecule type" value="Genomic_DNA"/>
</dbReference>
<keyword evidence="16" id="KW-0808">Transferase</keyword>
<feature type="transmembrane region" description="Helical" evidence="13">
    <location>
        <begin position="121"/>
        <end position="141"/>
    </location>
</feature>
<dbReference type="SUPFAM" id="SSF47384">
    <property type="entry name" value="Homodimeric domain of signal transducing histidine kinase"/>
    <property type="match status" value="1"/>
</dbReference>
<organism evidence="16 17">
    <name type="scientific">Aureimonas altamirensis DSM 21988</name>
    <dbReference type="NCBI Taxonomy" id="1121026"/>
    <lineage>
        <taxon>Bacteria</taxon>
        <taxon>Pseudomonadati</taxon>
        <taxon>Pseudomonadota</taxon>
        <taxon>Alphaproteobacteria</taxon>
        <taxon>Hyphomicrobiales</taxon>
        <taxon>Aurantimonadaceae</taxon>
        <taxon>Aureimonas</taxon>
    </lineage>
</organism>
<dbReference type="CDD" id="cd16922">
    <property type="entry name" value="HATPase_EvgS-ArcB-TorS-like"/>
    <property type="match status" value="1"/>
</dbReference>
<dbReference type="Gene3D" id="3.30.565.10">
    <property type="entry name" value="Histidine kinase-like ATPase, C-terminal domain"/>
    <property type="match status" value="1"/>
</dbReference>
<reference evidence="16 17" key="1">
    <citation type="submission" date="2016-11" db="EMBL/GenBank/DDBJ databases">
        <authorList>
            <person name="Varghese N."/>
            <person name="Submissions S."/>
        </authorList>
    </citation>
    <scope>NUCLEOTIDE SEQUENCE [LARGE SCALE GENOMIC DNA]</scope>
    <source>
        <strain evidence="16 17">DSM 21988</strain>
    </source>
</reference>
<evidence type="ECO:0000256" key="9">
    <source>
        <dbReference type="ARBA" id="ARBA00022989"/>
    </source>
</evidence>
<name>A0ABY1I982_9HYPH</name>
<dbReference type="PRINTS" id="PR00344">
    <property type="entry name" value="BCTRLSENSOR"/>
</dbReference>
<dbReference type="InterPro" id="IPR036890">
    <property type="entry name" value="HATPase_C_sf"/>
</dbReference>
<evidence type="ECO:0000256" key="11">
    <source>
        <dbReference type="ARBA" id="ARBA00023136"/>
    </source>
</evidence>
<keyword evidence="8" id="KW-0067">ATP-binding</keyword>
<dbReference type="InterPro" id="IPR036097">
    <property type="entry name" value="HisK_dim/P_sf"/>
</dbReference>
<dbReference type="PROSITE" id="PS50109">
    <property type="entry name" value="HIS_KIN"/>
    <property type="match status" value="1"/>
</dbReference>
<feature type="transmembrane region" description="Helical" evidence="13">
    <location>
        <begin position="21"/>
        <end position="40"/>
    </location>
</feature>
<dbReference type="Gene3D" id="3.40.50.2300">
    <property type="match status" value="1"/>
</dbReference>
<gene>
    <name evidence="16" type="ORF">SAMN02745911_0918</name>
</gene>
<feature type="transmembrane region" description="Helical" evidence="13">
    <location>
        <begin position="46"/>
        <end position="68"/>
    </location>
</feature>
<dbReference type="RefSeq" id="WP_060601949.1">
    <property type="nucleotide sequence ID" value="NZ_FQZC01000001.1"/>
</dbReference>
<dbReference type="InterPro" id="IPR004358">
    <property type="entry name" value="Sig_transdc_His_kin-like_C"/>
</dbReference>
<evidence type="ECO:0000256" key="2">
    <source>
        <dbReference type="ARBA" id="ARBA00004651"/>
    </source>
</evidence>
<dbReference type="InterPro" id="IPR001789">
    <property type="entry name" value="Sig_transdc_resp-reg_receiver"/>
</dbReference>
<dbReference type="Pfam" id="PF00512">
    <property type="entry name" value="HisKA"/>
    <property type="match status" value="1"/>
</dbReference>
<dbReference type="SMART" id="SM00448">
    <property type="entry name" value="REC"/>
    <property type="match status" value="1"/>
</dbReference>
<evidence type="ECO:0000259" key="14">
    <source>
        <dbReference type="PROSITE" id="PS50109"/>
    </source>
</evidence>
<comment type="subcellular location">
    <subcellularLocation>
        <location evidence="2">Cell membrane</location>
        <topology evidence="2">Multi-pass membrane protein</topology>
    </subcellularLocation>
</comment>
<dbReference type="Pfam" id="PF00072">
    <property type="entry name" value="Response_reg"/>
    <property type="match status" value="1"/>
</dbReference>
<evidence type="ECO:0000256" key="12">
    <source>
        <dbReference type="PROSITE-ProRule" id="PRU00169"/>
    </source>
</evidence>
<dbReference type="EC" id="2.7.13.3" evidence="3"/>
<keyword evidence="5 12" id="KW-0597">Phosphoprotein</keyword>
<keyword evidence="17" id="KW-1185">Reference proteome</keyword>
<dbReference type="CDD" id="cd17546">
    <property type="entry name" value="REC_hyHK_CKI1_RcsC-like"/>
    <property type="match status" value="1"/>
</dbReference>
<evidence type="ECO:0000313" key="17">
    <source>
        <dbReference type="Proteomes" id="UP000184290"/>
    </source>
</evidence>
<dbReference type="Pfam" id="PF02518">
    <property type="entry name" value="HATPase_c"/>
    <property type="match status" value="1"/>
</dbReference>
<comment type="caution">
    <text evidence="16">The sequence shown here is derived from an EMBL/GenBank/DDBJ whole genome shotgun (WGS) entry which is preliminary data.</text>
</comment>
<accession>A0ABY1I982</accession>
<dbReference type="InterPro" id="IPR003594">
    <property type="entry name" value="HATPase_dom"/>
</dbReference>
<evidence type="ECO:0000256" key="3">
    <source>
        <dbReference type="ARBA" id="ARBA00012438"/>
    </source>
</evidence>
<dbReference type="PANTHER" id="PTHR45339">
    <property type="entry name" value="HYBRID SIGNAL TRANSDUCTION HISTIDINE KINASE J"/>
    <property type="match status" value="1"/>
</dbReference>
<evidence type="ECO:0000256" key="6">
    <source>
        <dbReference type="ARBA" id="ARBA00022692"/>
    </source>
</evidence>
<dbReference type="SMART" id="SM00387">
    <property type="entry name" value="HATPase_c"/>
    <property type="match status" value="1"/>
</dbReference>
<evidence type="ECO:0000256" key="7">
    <source>
        <dbReference type="ARBA" id="ARBA00022741"/>
    </source>
</evidence>
<keyword evidence="4" id="KW-1003">Cell membrane</keyword>
<feature type="transmembrane region" description="Helical" evidence="13">
    <location>
        <begin position="148"/>
        <end position="168"/>
    </location>
</feature>
<evidence type="ECO:0000256" key="8">
    <source>
        <dbReference type="ARBA" id="ARBA00022840"/>
    </source>
</evidence>
<feature type="modified residue" description="4-aspartylphosphate" evidence="12">
    <location>
        <position position="618"/>
    </location>
</feature>
<sequence>MIIKEWAAWFRRRPDREHEITLNRAGISLAILIFTLFFMPHGETAFAARLISVLYLVSAMILLAHLIWRPEVSNVRRIVAMAVDLVLLSCGLAIGQGSVAILYPFYYWIILGNGFRYGEGYLYSATVAGTLGFLTVILTSPYWQSQPLLSGGLLGGIVILPLYAATLIRSLSRAKEAAEQANRAKSAFLTSVSHELRTPLNAIMGSTDLLVDTTLRRDQRDMVDTIRVASSALLSQINDLLDLSSIESGRLQLTPVTFDPLDLLAGVRDVGAVQARAKDIEFHLFATARTPSLLTADERRMREVLINLVGNAIKFTETGSVTLSVDYVEGKGAPSLVFEVEDTGIGMTDDEQEVIFKRFTQANATILNRFGGTGLGLAIVRELVELQRGDIEVSSTPGKGSLFRVRIPVRKASEAEAPTGSLLAETKVILLDPSDVYGGVVPPVIQRNSGIAVIAGTVEQAVTQIVLPAPDEIRHRVVLLVEVETGWPEDADPAQFVAHLRTAAPTGIFGLTRRPNGLPAASIRRVVPCIVGEERFREDLMQAMRLIRRATEAASGSHSTIVRREKGLRILLADDNRVNQKVISRILEAGGHYVRVVVDGEAALDAMEAGGIDFVLMDLNMPGMDGVESTKLFRMMSLGRPHLPIVGLTADATKAASDRAVEAGMDACLTKPVNGPTLLDKIDLLFAEHGDGAALDADRRPVADLKLVSETEVPSARAGEGDQHVDTAMLKNLETLGGPAFVAAVISDFLTDGSALLLELREVVAAGDVAGYAEKAHALQSGAGNIGVLRVAESCRSWRPQSSQELVKAGPAVVERIEQEFETARSILLRQHARRPLLISDRDQGA</sequence>
<proteinExistence type="predicted"/>
<dbReference type="InterPro" id="IPR036641">
    <property type="entry name" value="HPT_dom_sf"/>
</dbReference>
<keyword evidence="10" id="KW-0902">Two-component regulatory system</keyword>
<dbReference type="InterPro" id="IPR011006">
    <property type="entry name" value="CheY-like_superfamily"/>
</dbReference>
<dbReference type="PROSITE" id="PS50110">
    <property type="entry name" value="RESPONSE_REGULATORY"/>
    <property type="match status" value="1"/>
</dbReference>
<evidence type="ECO:0000313" key="16">
    <source>
        <dbReference type="EMBL" id="SHI70921.1"/>
    </source>
</evidence>
<protein>
    <recommendedName>
        <fullName evidence="3">histidine kinase</fullName>
        <ecNumber evidence="3">2.7.13.3</ecNumber>
    </recommendedName>
</protein>
<feature type="domain" description="Histidine kinase" evidence="14">
    <location>
        <begin position="191"/>
        <end position="411"/>
    </location>
</feature>
<dbReference type="Pfam" id="PF01627">
    <property type="entry name" value="Hpt"/>
    <property type="match status" value="1"/>
</dbReference>
<evidence type="ECO:0000256" key="13">
    <source>
        <dbReference type="SAM" id="Phobius"/>
    </source>
</evidence>
<evidence type="ECO:0000256" key="5">
    <source>
        <dbReference type="ARBA" id="ARBA00022553"/>
    </source>
</evidence>
<comment type="catalytic activity">
    <reaction evidence="1">
        <text>ATP + protein L-histidine = ADP + protein N-phospho-L-histidine.</text>
        <dbReference type="EC" id="2.7.13.3"/>
    </reaction>
</comment>
<dbReference type="SUPFAM" id="SSF55874">
    <property type="entry name" value="ATPase domain of HSP90 chaperone/DNA topoisomerase II/histidine kinase"/>
    <property type="match status" value="1"/>
</dbReference>
<feature type="transmembrane region" description="Helical" evidence="13">
    <location>
        <begin position="80"/>
        <end position="109"/>
    </location>
</feature>
<evidence type="ECO:0000259" key="15">
    <source>
        <dbReference type="PROSITE" id="PS50110"/>
    </source>
</evidence>
<feature type="domain" description="Response regulatory" evidence="15">
    <location>
        <begin position="569"/>
        <end position="686"/>
    </location>
</feature>
<evidence type="ECO:0000256" key="1">
    <source>
        <dbReference type="ARBA" id="ARBA00000085"/>
    </source>
</evidence>